<dbReference type="Pfam" id="PF00172">
    <property type="entry name" value="Zn_clus"/>
    <property type="match status" value="1"/>
</dbReference>
<sequence length="118" mass="13367">MTTTYLQPLVNPKRVKLISTCDTCKTRKVKCDKERPECGTCRKTNRECSYSYAYLTETMRHEQSGTKQKSDTVFLQKQLDCLQKIQFGQLDEESGYLAVASRGLGVDVNDSQSVLGML</sequence>
<dbReference type="Proteomes" id="UP000789342">
    <property type="component" value="Unassembled WGS sequence"/>
</dbReference>
<dbReference type="InterPro" id="IPR050675">
    <property type="entry name" value="OAF3"/>
</dbReference>
<dbReference type="Gene3D" id="4.10.240.10">
    <property type="entry name" value="Zn(2)-C6 fungal-type DNA-binding domain"/>
    <property type="match status" value="1"/>
</dbReference>
<organism evidence="6 7">
    <name type="scientific">Acaulospora morrowiae</name>
    <dbReference type="NCBI Taxonomy" id="94023"/>
    <lineage>
        <taxon>Eukaryota</taxon>
        <taxon>Fungi</taxon>
        <taxon>Fungi incertae sedis</taxon>
        <taxon>Mucoromycota</taxon>
        <taxon>Glomeromycotina</taxon>
        <taxon>Glomeromycetes</taxon>
        <taxon>Diversisporales</taxon>
        <taxon>Acaulosporaceae</taxon>
        <taxon>Acaulospora</taxon>
    </lineage>
</organism>
<dbReference type="OrthoDB" id="2406834at2759"/>
<reference evidence="6" key="1">
    <citation type="submission" date="2021-06" db="EMBL/GenBank/DDBJ databases">
        <authorList>
            <person name="Kallberg Y."/>
            <person name="Tangrot J."/>
            <person name="Rosling A."/>
        </authorList>
    </citation>
    <scope>NUCLEOTIDE SEQUENCE</scope>
    <source>
        <strain evidence="6">CL551</strain>
    </source>
</reference>
<dbReference type="GO" id="GO:0000981">
    <property type="term" value="F:DNA-binding transcription factor activity, RNA polymerase II-specific"/>
    <property type="evidence" value="ECO:0007669"/>
    <property type="project" value="InterPro"/>
</dbReference>
<dbReference type="PROSITE" id="PS50048">
    <property type="entry name" value="ZN2_CY6_FUNGAL_2"/>
    <property type="match status" value="1"/>
</dbReference>
<accession>A0A9N9HJ19</accession>
<gene>
    <name evidence="6" type="ORF">AMORRO_LOCUS11111</name>
</gene>
<dbReference type="SMART" id="SM00066">
    <property type="entry name" value="GAL4"/>
    <property type="match status" value="1"/>
</dbReference>
<proteinExistence type="predicted"/>
<dbReference type="CDD" id="cd00067">
    <property type="entry name" value="GAL4"/>
    <property type="match status" value="1"/>
</dbReference>
<evidence type="ECO:0000313" key="6">
    <source>
        <dbReference type="EMBL" id="CAG8677796.1"/>
    </source>
</evidence>
<dbReference type="InterPro" id="IPR001138">
    <property type="entry name" value="Zn2Cys6_DnaBD"/>
</dbReference>
<evidence type="ECO:0000256" key="4">
    <source>
        <dbReference type="ARBA" id="ARBA00023242"/>
    </source>
</evidence>
<dbReference type="InterPro" id="IPR036864">
    <property type="entry name" value="Zn2-C6_fun-type_DNA-bd_sf"/>
</dbReference>
<evidence type="ECO:0000313" key="7">
    <source>
        <dbReference type="Proteomes" id="UP000789342"/>
    </source>
</evidence>
<comment type="caution">
    <text evidence="6">The sequence shown here is derived from an EMBL/GenBank/DDBJ whole genome shotgun (WGS) entry which is preliminary data.</text>
</comment>
<evidence type="ECO:0000259" key="5">
    <source>
        <dbReference type="PROSITE" id="PS50048"/>
    </source>
</evidence>
<dbReference type="PROSITE" id="PS00463">
    <property type="entry name" value="ZN2_CY6_FUNGAL_1"/>
    <property type="match status" value="1"/>
</dbReference>
<keyword evidence="7" id="KW-1185">Reference proteome</keyword>
<dbReference type="EMBL" id="CAJVPV010013443">
    <property type="protein sequence ID" value="CAG8677796.1"/>
    <property type="molecule type" value="Genomic_DNA"/>
</dbReference>
<keyword evidence="4" id="KW-0539">Nucleus</keyword>
<dbReference type="GO" id="GO:0003677">
    <property type="term" value="F:DNA binding"/>
    <property type="evidence" value="ECO:0007669"/>
    <property type="project" value="UniProtKB-KW"/>
</dbReference>
<evidence type="ECO:0000256" key="1">
    <source>
        <dbReference type="ARBA" id="ARBA00023015"/>
    </source>
</evidence>
<evidence type="ECO:0000256" key="3">
    <source>
        <dbReference type="ARBA" id="ARBA00023163"/>
    </source>
</evidence>
<dbReference type="PANTHER" id="PTHR31069:SF32">
    <property type="entry name" value="ARGININE METABOLISM REGULATION PROTEIN II"/>
    <property type="match status" value="1"/>
</dbReference>
<keyword evidence="1" id="KW-0805">Transcription regulation</keyword>
<name>A0A9N9HJ19_9GLOM</name>
<feature type="domain" description="Zn(2)-C6 fungal-type" evidence="5">
    <location>
        <begin position="20"/>
        <end position="50"/>
    </location>
</feature>
<dbReference type="AlphaFoldDB" id="A0A9N9HJ19"/>
<keyword evidence="3" id="KW-0804">Transcription</keyword>
<evidence type="ECO:0000256" key="2">
    <source>
        <dbReference type="ARBA" id="ARBA00023125"/>
    </source>
</evidence>
<dbReference type="GO" id="GO:0008270">
    <property type="term" value="F:zinc ion binding"/>
    <property type="evidence" value="ECO:0007669"/>
    <property type="project" value="InterPro"/>
</dbReference>
<protein>
    <submittedName>
        <fullName evidence="6">7733_t:CDS:1</fullName>
    </submittedName>
</protein>
<keyword evidence="2" id="KW-0238">DNA-binding</keyword>
<dbReference type="PANTHER" id="PTHR31069">
    <property type="entry name" value="OLEATE-ACTIVATED TRANSCRIPTION FACTOR 1-RELATED"/>
    <property type="match status" value="1"/>
</dbReference>
<dbReference type="SUPFAM" id="SSF57701">
    <property type="entry name" value="Zn2/Cys6 DNA-binding domain"/>
    <property type="match status" value="1"/>
</dbReference>
<feature type="non-terminal residue" evidence="6">
    <location>
        <position position="118"/>
    </location>
</feature>